<evidence type="ECO:0000313" key="3">
    <source>
        <dbReference type="EMBL" id="CAJ2512458.1"/>
    </source>
</evidence>
<dbReference type="EMBL" id="CAUWAG010000019">
    <property type="protein sequence ID" value="CAJ2512458.1"/>
    <property type="molecule type" value="Genomic_DNA"/>
</dbReference>
<comment type="caution">
    <text evidence="3">The sequence shown here is derived from an EMBL/GenBank/DDBJ whole genome shotgun (WGS) entry which is preliminary data.</text>
</comment>
<dbReference type="InterPro" id="IPR011009">
    <property type="entry name" value="Kinase-like_dom_sf"/>
</dbReference>
<evidence type="ECO:0000256" key="1">
    <source>
        <dbReference type="SAM" id="MobiDB-lite"/>
    </source>
</evidence>
<dbReference type="Pfam" id="PF01636">
    <property type="entry name" value="APH"/>
    <property type="match status" value="1"/>
</dbReference>
<feature type="compositionally biased region" description="Acidic residues" evidence="1">
    <location>
        <begin position="108"/>
        <end position="118"/>
    </location>
</feature>
<keyword evidence="4" id="KW-1185">Reference proteome</keyword>
<dbReference type="Gene3D" id="3.90.1200.10">
    <property type="match status" value="1"/>
</dbReference>
<gene>
    <name evidence="3" type="ORF">KHLLAP_LOCUS12926</name>
</gene>
<feature type="compositionally biased region" description="Polar residues" evidence="1">
    <location>
        <begin position="50"/>
        <end position="70"/>
    </location>
</feature>
<feature type="compositionally biased region" description="Polar residues" evidence="1">
    <location>
        <begin position="143"/>
        <end position="157"/>
    </location>
</feature>
<dbReference type="SUPFAM" id="SSF56112">
    <property type="entry name" value="Protein kinase-like (PK-like)"/>
    <property type="match status" value="1"/>
</dbReference>
<feature type="compositionally biased region" description="Polar residues" evidence="1">
    <location>
        <begin position="124"/>
        <end position="136"/>
    </location>
</feature>
<dbReference type="PANTHER" id="PTHR21310">
    <property type="entry name" value="AMINOGLYCOSIDE PHOSPHOTRANSFERASE-RELATED-RELATED"/>
    <property type="match status" value="1"/>
</dbReference>
<dbReference type="PANTHER" id="PTHR21310:SF13">
    <property type="entry name" value="AMINOGLYCOSIDE PHOSPHOTRANSFERASE DOMAIN-CONTAINING PROTEIN"/>
    <property type="match status" value="1"/>
</dbReference>
<reference evidence="3" key="1">
    <citation type="submission" date="2023-10" db="EMBL/GenBank/DDBJ databases">
        <authorList>
            <person name="Hackl T."/>
        </authorList>
    </citation>
    <scope>NUCLEOTIDE SEQUENCE</scope>
</reference>
<protein>
    <submittedName>
        <fullName evidence="3">Uu.00g054730.m01.CDS01</fullName>
    </submittedName>
</protein>
<dbReference type="Proteomes" id="UP001295740">
    <property type="component" value="Unassembled WGS sequence"/>
</dbReference>
<accession>A0AAI8VWR2</accession>
<dbReference type="AlphaFoldDB" id="A0AAI8VWR2"/>
<feature type="region of interest" description="Disordered" evidence="1">
    <location>
        <begin position="91"/>
        <end position="157"/>
    </location>
</feature>
<dbReference type="InterPro" id="IPR051678">
    <property type="entry name" value="AGP_Transferase"/>
</dbReference>
<organism evidence="3 4">
    <name type="scientific">Anthostomella pinea</name>
    <dbReference type="NCBI Taxonomy" id="933095"/>
    <lineage>
        <taxon>Eukaryota</taxon>
        <taxon>Fungi</taxon>
        <taxon>Dikarya</taxon>
        <taxon>Ascomycota</taxon>
        <taxon>Pezizomycotina</taxon>
        <taxon>Sordariomycetes</taxon>
        <taxon>Xylariomycetidae</taxon>
        <taxon>Xylariales</taxon>
        <taxon>Xylariaceae</taxon>
        <taxon>Anthostomella</taxon>
    </lineage>
</organism>
<name>A0AAI8VWR2_9PEZI</name>
<dbReference type="InterPro" id="IPR002575">
    <property type="entry name" value="Aminoglycoside_PTrfase"/>
</dbReference>
<feature type="compositionally biased region" description="Polar residues" evidence="1">
    <location>
        <begin position="22"/>
        <end position="32"/>
    </location>
</feature>
<sequence length="586" mass="65368">MSNTNNDNFAEKGASKLGPVSATPTQRDQTCGRTKEIPGSHSHVHHSGLTFPSQAIQLPSPSHDSLSTGPDTLISIEDHVSIANPELLTRTDVASHRSPSPDSLFGGDDIEISFDSDDPASPGPSEQAQTSTNPSSDADHSRNITPATTSSVVTIPPHQNNPSYGLKWVDDWGSIRPEWAVELRVESIIATLQSALGPDKEFDVRHWHDGALSKLYRISFDQKHFMMRVCLPVCPKTKTESEVATLRWVDENTKLPVPRVKAFDASRDNPLGFEWILMTMIEGTPLSQCLHTTTQGAKERIVTQLAAYAAAAYAKQFTGGIGNIYPTSPDAASSELRGERAEVDHSRGPFRDAAEWVDSRLRLAVKDLTWQLHGMSNVQRKATQKKLELLDRLEVLVARFFPAPQDNSDQDMVDMDVEGREGQNEERHVPTVLWHDNLSADNLLVDENGMLFGVIDWQCVSCLPLYEACQFPTFLQQAVDRLAEPMTVRYIIPGSGELDPIYESHLRQHEVTLLRQLYIQELLYHSRDLVKVWMDETNADLRDFEAAVQNFGNDSASNIVERWVAAVEKGEKPGSLPRRLHEQLMQ</sequence>
<proteinExistence type="predicted"/>
<feature type="domain" description="Aminoglycoside phosphotransferase" evidence="2">
    <location>
        <begin position="209"/>
        <end position="462"/>
    </location>
</feature>
<evidence type="ECO:0000313" key="4">
    <source>
        <dbReference type="Proteomes" id="UP001295740"/>
    </source>
</evidence>
<evidence type="ECO:0000259" key="2">
    <source>
        <dbReference type="Pfam" id="PF01636"/>
    </source>
</evidence>
<feature type="region of interest" description="Disordered" evidence="1">
    <location>
        <begin position="1"/>
        <end position="71"/>
    </location>
</feature>